<evidence type="ECO:0000313" key="5">
    <source>
        <dbReference type="Proteomes" id="UP000094626"/>
    </source>
</evidence>
<dbReference type="AlphaFoldDB" id="A0A031JTW4"/>
<protein>
    <recommendedName>
        <fullName evidence="6">WYL domain-containing protein</fullName>
    </recommendedName>
</protein>
<organism evidence="3 4">
    <name type="scientific">Novosphingobium resinovorum</name>
    <dbReference type="NCBI Taxonomy" id="158500"/>
    <lineage>
        <taxon>Bacteria</taxon>
        <taxon>Pseudomonadati</taxon>
        <taxon>Pseudomonadota</taxon>
        <taxon>Alphaproteobacteria</taxon>
        <taxon>Sphingomonadales</taxon>
        <taxon>Sphingomonadaceae</taxon>
        <taxon>Novosphingobium</taxon>
    </lineage>
</organism>
<reference evidence="3 4" key="1">
    <citation type="submission" date="2014-03" db="EMBL/GenBank/DDBJ databases">
        <title>Whole genome sequence of Novosphingobium resinovorum KF1.</title>
        <authorList>
            <person name="Gan H.M."/>
            <person name="Gan H.Y."/>
            <person name="Chew T.H."/>
            <person name="Savka M.A."/>
        </authorList>
    </citation>
    <scope>NUCLEOTIDE SEQUENCE [LARGE SCALE GENOMIC DNA]</scope>
    <source>
        <strain evidence="3 4">KF1</strain>
    </source>
</reference>
<evidence type="ECO:0000313" key="2">
    <source>
        <dbReference type="EMBL" id="AOR79906.1"/>
    </source>
</evidence>
<dbReference type="eggNOG" id="ENOG5031C5E">
    <property type="taxonomic scope" value="Bacteria"/>
</dbReference>
<reference evidence="2" key="2">
    <citation type="submission" date="2016-08" db="EMBL/GenBank/DDBJ databases">
        <authorList>
            <person name="Seilhamer J.J."/>
        </authorList>
    </citation>
    <scope>NUCLEOTIDE SEQUENCE [LARGE SCALE GENOMIC DNA]</scope>
    <source>
        <strain evidence="2">SA1</strain>
        <plasmid evidence="2">pSA1</plasmid>
    </source>
</reference>
<keyword evidence="5" id="KW-1185">Reference proteome</keyword>
<dbReference type="OrthoDB" id="7428487at2"/>
<evidence type="ECO:0000313" key="3">
    <source>
        <dbReference type="EMBL" id="EZP81226.1"/>
    </source>
</evidence>
<geneLocation type="plasmid" evidence="2 5">
    <name>pSA1</name>
</geneLocation>
<evidence type="ECO:0000256" key="1">
    <source>
        <dbReference type="SAM" id="MobiDB-lite"/>
    </source>
</evidence>
<dbReference type="Proteomes" id="UP000024329">
    <property type="component" value="Unassembled WGS sequence"/>
</dbReference>
<dbReference type="Proteomes" id="UP000094626">
    <property type="component" value="Plasmid pSA1"/>
</dbReference>
<proteinExistence type="predicted"/>
<evidence type="ECO:0008006" key="6">
    <source>
        <dbReference type="Google" id="ProtNLM"/>
    </source>
</evidence>
<sequence length="99" mass="10956">MTDPRLTLMEAIATRKFVTARYNGNTITLAPHMLFERHGDLVVSAMNPAKARRSDEEPGLGQFKLAGLSSMELLNEHFEPLPSYDGTPPRSDDSLILSV</sequence>
<name>A0A031JTW4_9SPHN</name>
<feature type="region of interest" description="Disordered" evidence="1">
    <location>
        <begin position="79"/>
        <end position="99"/>
    </location>
</feature>
<reference evidence="5" key="3">
    <citation type="journal article" date="2017" name="J. Biotechnol.">
        <title>Complete genome sequence of Novosphingobium resinovorum SA1, a versatile xenobiotic-degrading bacterium capable of utilizing sulfanilic acid.</title>
        <authorList>
            <person name="Hegedus B."/>
            <person name="Kos P.B."/>
            <person name="Balint B."/>
            <person name="Maroti G."/>
            <person name="Gan H.M."/>
            <person name="Perei K."/>
            <person name="Rakhely G."/>
        </authorList>
    </citation>
    <scope>NUCLEOTIDE SEQUENCE [LARGE SCALE GENOMIC DNA]</scope>
    <source>
        <strain evidence="5">SA1</strain>
    </source>
</reference>
<dbReference type="KEGG" id="nre:BES08_24495"/>
<keyword evidence="2" id="KW-0614">Plasmid</keyword>
<dbReference type="RefSeq" id="WP_036526596.1">
    <property type="nucleotide sequence ID" value="NZ_CP017076.1"/>
</dbReference>
<dbReference type="PATRIC" id="fig|158500.4.peg.2954"/>
<dbReference type="EMBL" id="CP017076">
    <property type="protein sequence ID" value="AOR79906.1"/>
    <property type="molecule type" value="Genomic_DNA"/>
</dbReference>
<dbReference type="EMBL" id="JFYZ01000013">
    <property type="protein sequence ID" value="EZP81226.1"/>
    <property type="molecule type" value="Genomic_DNA"/>
</dbReference>
<gene>
    <name evidence="2" type="ORF">BES08_24495</name>
    <name evidence="3" type="ORF">BV97_02887</name>
</gene>
<accession>A0A031JTW4</accession>
<evidence type="ECO:0000313" key="4">
    <source>
        <dbReference type="Proteomes" id="UP000024329"/>
    </source>
</evidence>